<feature type="transmembrane region" description="Helical" evidence="3">
    <location>
        <begin position="50"/>
        <end position="83"/>
    </location>
</feature>
<dbReference type="GO" id="GO:0008654">
    <property type="term" value="P:phospholipid biosynthetic process"/>
    <property type="evidence" value="ECO:0007669"/>
    <property type="project" value="InterPro"/>
</dbReference>
<dbReference type="Proteomes" id="UP000321325">
    <property type="component" value="Unassembled WGS sequence"/>
</dbReference>
<keyword evidence="3" id="KW-0812">Transmembrane</keyword>
<dbReference type="GO" id="GO:0016780">
    <property type="term" value="F:phosphotransferase activity, for other substituted phosphate groups"/>
    <property type="evidence" value="ECO:0007669"/>
    <property type="project" value="InterPro"/>
</dbReference>
<accession>A0AAE5YH27</accession>
<dbReference type="RefSeq" id="WP_052243192.1">
    <property type="nucleotide sequence ID" value="NZ_CP037746.1"/>
</dbReference>
<dbReference type="InterPro" id="IPR000462">
    <property type="entry name" value="CDP-OH_P_trans"/>
</dbReference>
<name>A0AAE5YH27_9BACT</name>
<dbReference type="PROSITE" id="PS00379">
    <property type="entry name" value="CDP_ALCOHOL_P_TRANSF"/>
    <property type="match status" value="1"/>
</dbReference>
<dbReference type="EMBL" id="CP037746">
    <property type="protein sequence ID" value="QBL13052.1"/>
    <property type="molecule type" value="Genomic_DNA"/>
</dbReference>
<dbReference type="EMBL" id="VRMB01000001">
    <property type="protein sequence ID" value="TXK71694.1"/>
    <property type="molecule type" value="Genomic_DNA"/>
</dbReference>
<dbReference type="Gene3D" id="1.20.120.1760">
    <property type="match status" value="1"/>
</dbReference>
<dbReference type="Proteomes" id="UP000293421">
    <property type="component" value="Chromosome"/>
</dbReference>
<evidence type="ECO:0000313" key="4">
    <source>
        <dbReference type="EMBL" id="QBL13052.1"/>
    </source>
</evidence>
<protein>
    <submittedName>
        <fullName evidence="4">CDP-alcohol phosphatidyltransferase family protein</fullName>
    </submittedName>
</protein>
<evidence type="ECO:0000313" key="7">
    <source>
        <dbReference type="Proteomes" id="UP000321325"/>
    </source>
</evidence>
<dbReference type="AlphaFoldDB" id="A0AAE5YH27"/>
<evidence type="ECO:0000256" key="2">
    <source>
        <dbReference type="RuleBase" id="RU003750"/>
    </source>
</evidence>
<dbReference type="Pfam" id="PF01066">
    <property type="entry name" value="CDP-OH_P_transf"/>
    <property type="match status" value="1"/>
</dbReference>
<evidence type="ECO:0000256" key="3">
    <source>
        <dbReference type="SAM" id="Phobius"/>
    </source>
</evidence>
<dbReference type="GO" id="GO:0016020">
    <property type="term" value="C:membrane"/>
    <property type="evidence" value="ECO:0007669"/>
    <property type="project" value="InterPro"/>
</dbReference>
<feature type="transmembrane region" description="Helical" evidence="3">
    <location>
        <begin position="168"/>
        <end position="185"/>
    </location>
</feature>
<reference evidence="5 7" key="2">
    <citation type="submission" date="2019-08" db="EMBL/GenBank/DDBJ databases">
        <title>Rapid identification of Enteric Bacteria from Whole Genome Sequences (WGS) using Average Nucleotide Identity (ANI).</title>
        <authorList>
            <person name="Lane C."/>
        </authorList>
    </citation>
    <scope>NUCLEOTIDE SEQUENCE [LARGE SCALE GENOMIC DNA]</scope>
    <source>
        <strain evidence="5 7">2010D-8464</strain>
    </source>
</reference>
<dbReference type="InterPro" id="IPR043130">
    <property type="entry name" value="CDP-OH_PTrfase_TM_dom"/>
</dbReference>
<keyword evidence="7" id="KW-1185">Reference proteome</keyword>
<feature type="transmembrane region" description="Helical" evidence="3">
    <location>
        <begin position="104"/>
        <end position="123"/>
    </location>
</feature>
<proteinExistence type="inferred from homology"/>
<evidence type="ECO:0000313" key="6">
    <source>
        <dbReference type="Proteomes" id="UP000293421"/>
    </source>
</evidence>
<evidence type="ECO:0000313" key="5">
    <source>
        <dbReference type="EMBL" id="TXK71694.1"/>
    </source>
</evidence>
<organism evidence="4 6">
    <name type="scientific">Campylobacter volucris</name>
    <dbReference type="NCBI Taxonomy" id="1031542"/>
    <lineage>
        <taxon>Bacteria</taxon>
        <taxon>Pseudomonadati</taxon>
        <taxon>Campylobacterota</taxon>
        <taxon>Epsilonproteobacteria</taxon>
        <taxon>Campylobacterales</taxon>
        <taxon>Campylobacteraceae</taxon>
        <taxon>Campylobacter</taxon>
    </lineage>
</organism>
<comment type="similarity">
    <text evidence="2">Belongs to the CDP-alcohol phosphatidyltransferase class-I family.</text>
</comment>
<keyword evidence="3" id="KW-0472">Membrane</keyword>
<keyword evidence="1 2" id="KW-0808">Transferase</keyword>
<gene>
    <name evidence="4" type="ORF">A9460_01385</name>
    <name evidence="5" type="ORF">FVD15_00010</name>
</gene>
<keyword evidence="3" id="KW-1133">Transmembrane helix</keyword>
<feature type="transmembrane region" description="Helical" evidence="3">
    <location>
        <begin position="191"/>
        <end position="212"/>
    </location>
</feature>
<evidence type="ECO:0000256" key="1">
    <source>
        <dbReference type="ARBA" id="ARBA00022679"/>
    </source>
</evidence>
<dbReference type="InterPro" id="IPR048254">
    <property type="entry name" value="CDP_ALCOHOL_P_TRANSF_CS"/>
</dbReference>
<reference evidence="4 6" key="1">
    <citation type="submission" date="2019-02" db="EMBL/GenBank/DDBJ databases">
        <title>Use of ANI for Rapid Identification of Enteric Bacteria.</title>
        <authorList>
            <person name="Pruckler J."/>
            <person name="Lane C."/>
            <person name="Aubert R."/>
        </authorList>
    </citation>
    <scope>NUCLEOTIDE SEQUENCE [LARGE SCALE GENOMIC DNA]</scope>
    <source>
        <strain evidence="4 6">2014D-0083</strain>
    </source>
</reference>
<dbReference type="GeneID" id="66288020"/>
<sequence>MNLDEKLKKRQRLEMSYYPTEYIIRVLFLQKYILIPVAKTGLTPNQVTLMSLFLIIISFIAIYNHFAVLAGILYLIYCILDCLDGMIARFKDLRSQFGSYLDKVVDHIGFNGVFIISYIASYISFFECILVIICMNLHRTICPHYILKNLKKVKNIKRFGIKKYCLDRGFLLGVDATLLVILISIGLIFNILSFICYLLSFLYLFDLVYRFFELKYNLKHNEIQ</sequence>